<evidence type="ECO:0000313" key="2">
    <source>
        <dbReference type="EMBL" id="PON91510.1"/>
    </source>
</evidence>
<comment type="caution">
    <text evidence="2">The sequence shown here is derived from an EMBL/GenBank/DDBJ whole genome shotgun (WGS) entry which is preliminary data.</text>
</comment>
<name>A0A2P5F146_TREOI</name>
<accession>A0A2P5F146</accession>
<protein>
    <submittedName>
        <fullName evidence="2">Uncharacterized protein</fullName>
    </submittedName>
</protein>
<dbReference type="AlphaFoldDB" id="A0A2P5F146"/>
<reference evidence="3" key="1">
    <citation type="submission" date="2016-06" db="EMBL/GenBank/DDBJ databases">
        <title>Parallel loss of symbiosis genes in relatives of nitrogen-fixing non-legume Parasponia.</title>
        <authorList>
            <person name="Van Velzen R."/>
            <person name="Holmer R."/>
            <person name="Bu F."/>
            <person name="Rutten L."/>
            <person name="Van Zeijl A."/>
            <person name="Liu W."/>
            <person name="Santuari L."/>
            <person name="Cao Q."/>
            <person name="Sharma T."/>
            <person name="Shen D."/>
            <person name="Roswanjaya Y."/>
            <person name="Wardhani T."/>
            <person name="Kalhor M.S."/>
            <person name="Jansen J."/>
            <person name="Van den Hoogen J."/>
            <person name="Gungor B."/>
            <person name="Hartog M."/>
            <person name="Hontelez J."/>
            <person name="Verver J."/>
            <person name="Yang W.-C."/>
            <person name="Schijlen E."/>
            <person name="Repin R."/>
            <person name="Schilthuizen M."/>
            <person name="Schranz E."/>
            <person name="Heidstra R."/>
            <person name="Miyata K."/>
            <person name="Fedorova E."/>
            <person name="Kohlen W."/>
            <person name="Bisseling T."/>
            <person name="Smit S."/>
            <person name="Geurts R."/>
        </authorList>
    </citation>
    <scope>NUCLEOTIDE SEQUENCE [LARGE SCALE GENOMIC DNA]</scope>
    <source>
        <strain evidence="3">cv. RG33-2</strain>
    </source>
</reference>
<feature type="compositionally biased region" description="Polar residues" evidence="1">
    <location>
        <begin position="28"/>
        <end position="46"/>
    </location>
</feature>
<feature type="region of interest" description="Disordered" evidence="1">
    <location>
        <begin position="1"/>
        <end position="49"/>
    </location>
</feature>
<proteinExistence type="predicted"/>
<gene>
    <name evidence="2" type="ORF">TorRG33x02_127930</name>
</gene>
<dbReference type="Proteomes" id="UP000237000">
    <property type="component" value="Unassembled WGS sequence"/>
</dbReference>
<feature type="non-terminal residue" evidence="2">
    <location>
        <position position="1"/>
    </location>
</feature>
<sequence>PASSKSDDSGGGMAGEDDDDRTRGGEESTSPGTVPGTSDEMSSSMRSHFGPLNVLKGYFGHKYYNGSFAGHSTIKTGL</sequence>
<evidence type="ECO:0000256" key="1">
    <source>
        <dbReference type="SAM" id="MobiDB-lite"/>
    </source>
</evidence>
<dbReference type="EMBL" id="JXTC01000074">
    <property type="protein sequence ID" value="PON91510.1"/>
    <property type="molecule type" value="Genomic_DNA"/>
</dbReference>
<organism evidence="2 3">
    <name type="scientific">Trema orientale</name>
    <name type="common">Charcoal tree</name>
    <name type="synonym">Celtis orientalis</name>
    <dbReference type="NCBI Taxonomy" id="63057"/>
    <lineage>
        <taxon>Eukaryota</taxon>
        <taxon>Viridiplantae</taxon>
        <taxon>Streptophyta</taxon>
        <taxon>Embryophyta</taxon>
        <taxon>Tracheophyta</taxon>
        <taxon>Spermatophyta</taxon>
        <taxon>Magnoliopsida</taxon>
        <taxon>eudicotyledons</taxon>
        <taxon>Gunneridae</taxon>
        <taxon>Pentapetalae</taxon>
        <taxon>rosids</taxon>
        <taxon>fabids</taxon>
        <taxon>Rosales</taxon>
        <taxon>Cannabaceae</taxon>
        <taxon>Trema</taxon>
    </lineage>
</organism>
<dbReference type="InParanoid" id="A0A2P5F146"/>
<evidence type="ECO:0000313" key="3">
    <source>
        <dbReference type="Proteomes" id="UP000237000"/>
    </source>
</evidence>
<keyword evidence="3" id="KW-1185">Reference proteome</keyword>